<dbReference type="InterPro" id="IPR027417">
    <property type="entry name" value="P-loop_NTPase"/>
</dbReference>
<dbReference type="Gene3D" id="3.40.50.300">
    <property type="entry name" value="P-loop containing nucleotide triphosphate hydrolases"/>
    <property type="match status" value="1"/>
</dbReference>
<reference evidence="3 4" key="1">
    <citation type="submission" date="2017-09" db="EMBL/GenBank/DDBJ databases">
        <title>Depth-based differentiation of microbial function through sediment-hosted aquifers and enrichment of novel symbionts in the deep terrestrial subsurface.</title>
        <authorList>
            <person name="Probst A.J."/>
            <person name="Ladd B."/>
            <person name="Jarett J.K."/>
            <person name="Geller-Mcgrath D.E."/>
            <person name="Sieber C.M."/>
            <person name="Emerson J.B."/>
            <person name="Anantharaman K."/>
            <person name="Thomas B.C."/>
            <person name="Malmstrom R."/>
            <person name="Stieglmeier M."/>
            <person name="Klingl A."/>
            <person name="Woyke T."/>
            <person name="Ryan C.M."/>
            <person name="Banfield J.F."/>
        </authorList>
    </citation>
    <scope>NUCLEOTIDE SEQUENCE [LARGE SCALE GENOMIC DNA]</scope>
    <source>
        <strain evidence="3">CG11_big_fil_rev_8_21_14_0_20_42_13</strain>
    </source>
</reference>
<evidence type="ECO:0000259" key="1">
    <source>
        <dbReference type="Pfam" id="PF01935"/>
    </source>
</evidence>
<evidence type="ECO:0000313" key="3">
    <source>
        <dbReference type="EMBL" id="PIQ88725.1"/>
    </source>
</evidence>
<dbReference type="AlphaFoldDB" id="A0A2H0LZ08"/>
<feature type="non-terminal residue" evidence="3">
    <location>
        <position position="1"/>
    </location>
</feature>
<dbReference type="Pfam" id="PF01935">
    <property type="entry name" value="DUF87"/>
    <property type="match status" value="1"/>
</dbReference>
<comment type="caution">
    <text evidence="3">The sequence shown here is derived from an EMBL/GenBank/DDBJ whole genome shotgun (WGS) entry which is preliminary data.</text>
</comment>
<dbReference type="InterPro" id="IPR008900">
    <property type="entry name" value="Zot_N"/>
</dbReference>
<dbReference type="PANTHER" id="PTHR42957:SF1">
    <property type="entry name" value="HELICASE MJ1565-RELATED"/>
    <property type="match status" value="1"/>
</dbReference>
<dbReference type="Proteomes" id="UP000229641">
    <property type="component" value="Unassembled WGS sequence"/>
</dbReference>
<dbReference type="InterPro" id="IPR002789">
    <property type="entry name" value="HerA_central"/>
</dbReference>
<protein>
    <submittedName>
        <fullName evidence="3">Uncharacterized protein</fullName>
    </submittedName>
</protein>
<dbReference type="SUPFAM" id="SSF52540">
    <property type="entry name" value="P-loop containing nucleoside triphosphate hydrolases"/>
    <property type="match status" value="1"/>
</dbReference>
<feature type="domain" description="Zona occludens toxin N-terminal" evidence="2">
    <location>
        <begin position="191"/>
        <end position="258"/>
    </location>
</feature>
<name>A0A2H0LZ08_9BACT</name>
<evidence type="ECO:0000259" key="2">
    <source>
        <dbReference type="Pfam" id="PF05707"/>
    </source>
</evidence>
<sequence length="318" mass="36546">GIYWTMCLPNKKANSTKALPVRILIPGNPHERYDFDVILQMQHLGIEFKRIEIRPYELSEEAWCNLFDLSINEPLGISLYRAVQSLKEKGMFSIPDIIAEIKNDKFSQDKTQEALINRLESLNRLGIFSVKTEDSEENIFNPEKINVLDLSVLEPSAFGLRNLLLDILSRHLFKENILNKKRHDLELPCEMKRIWLLLDEAHQFAPQGQKTLAKEILIRWVKEGRQPGLSCVFVTQQPSSLDNEIISQCDLIITHKITNVEDVLTVNKLTQAYMPSELKLLIHNLKRPGEAVLIDDSKESVSMVKIRPRLTQHGGEEC</sequence>
<dbReference type="PANTHER" id="PTHR42957">
    <property type="entry name" value="HELICASE MJ1565-RELATED"/>
    <property type="match status" value="1"/>
</dbReference>
<dbReference type="Pfam" id="PF05707">
    <property type="entry name" value="Zot"/>
    <property type="match status" value="1"/>
</dbReference>
<evidence type="ECO:0000313" key="4">
    <source>
        <dbReference type="Proteomes" id="UP000229641"/>
    </source>
</evidence>
<proteinExistence type="predicted"/>
<feature type="domain" description="Helicase HerA central" evidence="1">
    <location>
        <begin position="43"/>
        <end position="156"/>
    </location>
</feature>
<gene>
    <name evidence="3" type="ORF">COV72_06590</name>
</gene>
<dbReference type="EMBL" id="PCWA01000089">
    <property type="protein sequence ID" value="PIQ88725.1"/>
    <property type="molecule type" value="Genomic_DNA"/>
</dbReference>
<accession>A0A2H0LZ08</accession>
<dbReference type="InterPro" id="IPR008571">
    <property type="entry name" value="HerA-like"/>
</dbReference>
<organism evidence="3 4">
    <name type="scientific">Candidatus Ghiorseimicrobium undicola</name>
    <dbReference type="NCBI Taxonomy" id="1974746"/>
    <lineage>
        <taxon>Bacteria</taxon>
        <taxon>Pseudomonadati</taxon>
        <taxon>Candidatus Omnitrophota</taxon>
        <taxon>Candidatus Ghiorseimicrobium</taxon>
    </lineage>
</organism>